<keyword evidence="6 8" id="KW-0030">Aminoacyl-tRNA synthetase</keyword>
<evidence type="ECO:0000256" key="5">
    <source>
        <dbReference type="ARBA" id="ARBA00022917"/>
    </source>
</evidence>
<keyword evidence="2 8" id="KW-0436">Ligase</keyword>
<dbReference type="HAMAP" id="MF_00255">
    <property type="entry name" value="Gly_tRNA_synth_beta"/>
    <property type="match status" value="1"/>
</dbReference>
<evidence type="ECO:0000256" key="3">
    <source>
        <dbReference type="ARBA" id="ARBA00022741"/>
    </source>
</evidence>
<dbReference type="Pfam" id="PF02092">
    <property type="entry name" value="tRNA_synt_2f"/>
    <property type="match status" value="1"/>
</dbReference>
<evidence type="ECO:0000313" key="10">
    <source>
        <dbReference type="Proteomes" id="UP001321861"/>
    </source>
</evidence>
<keyword evidence="3 8" id="KW-0547">Nucleotide-binding</keyword>
<accession>A0AAU9DRN0</accession>
<dbReference type="InterPro" id="IPR015944">
    <property type="entry name" value="Gly-tRNA-synth_bsu"/>
</dbReference>
<protein>
    <recommendedName>
        <fullName evidence="8">Glycine--tRNA ligase beta subunit</fullName>
        <ecNumber evidence="8">6.1.1.14</ecNumber>
    </recommendedName>
    <alternativeName>
        <fullName evidence="8">Glycyl-tRNA synthetase beta subunit</fullName>
        <shortName evidence="8">GlyRS</shortName>
    </alternativeName>
</protein>
<dbReference type="GO" id="GO:0006426">
    <property type="term" value="P:glycyl-tRNA aminoacylation"/>
    <property type="evidence" value="ECO:0007669"/>
    <property type="project" value="UniProtKB-UniRule"/>
</dbReference>
<gene>
    <name evidence="8 9" type="primary">glyS</name>
    <name evidence="9" type="ORF">XA3_10650</name>
</gene>
<proteinExistence type="inferred from homology"/>
<evidence type="ECO:0000256" key="2">
    <source>
        <dbReference type="ARBA" id="ARBA00022598"/>
    </source>
</evidence>
<sequence>MNHNYLIEIGLEEMPANVINDSIEQFKNKTADFLKSNKINYSKIKDFSTPRRLALLVENIAEKQEDLKVEAKGPASKIAKDDAGNWSKAALGFAHKNQVSPDELTTTTIKGTEYLFVKKNVPGKKTVEILPRIKEVIESLTFKTRMRWANNSFEYIRPFHWFVSLFDNEVVPFSILGIEASRTTRGHRFLGSEIELSKAEDYERALKEQYVIADQKKREATILDQIQTLSSENHFDVQVDHSLLDEVVNIVEYPTALMGSFAEKYLEIPDAVLITSMKDNQRYFYVTNANGKLLPKFVAVRNGTKDHLENVIKGNEKVLTARLEDALFFYREDQQLSIEECVERLKHVNFHDELGNIYDKMRRSKKIALLLADHLQISSKQRDNLAQVGDIYDFDLVTQMVGEFAELQGVMGEIYAKLKGIDEEAAGAIFEHYLPISAHGPLPETVVGSILAVADKLDTLLSFFSIGKIPSGSNDPYALRRQTIGIVRIMSHNHWDISLTDLFKELIEGEGYLIDPAGLKNHYSDIDHFIRDRIDQQLSEQKVSHDLSETVRAINDLNPTEIETAAQVLNRHRQDELFVSLIQNLSRVQRLFKKENPADYEGKNVNSQLFENDFEKQLHEEVVEISADWQKNHDLDKLYEKFEQLTPTIIKYFNATMINVDDQKLRENRYIQMTQLLNLIKNFGDLTQIVI</sequence>
<dbReference type="GO" id="GO:0005829">
    <property type="term" value="C:cytosol"/>
    <property type="evidence" value="ECO:0007669"/>
    <property type="project" value="TreeGrafter"/>
</dbReference>
<comment type="subcellular location">
    <subcellularLocation>
        <location evidence="8">Cytoplasm</location>
    </subcellularLocation>
</comment>
<evidence type="ECO:0000256" key="1">
    <source>
        <dbReference type="ARBA" id="ARBA00008226"/>
    </source>
</evidence>
<name>A0AAU9DRN0_9LACO</name>
<keyword evidence="5 8" id="KW-0648">Protein biosynthesis</keyword>
<dbReference type="AlphaFoldDB" id="A0AAU9DRN0"/>
<dbReference type="NCBIfam" id="TIGR00211">
    <property type="entry name" value="glyS"/>
    <property type="match status" value="1"/>
</dbReference>
<evidence type="ECO:0000256" key="4">
    <source>
        <dbReference type="ARBA" id="ARBA00022840"/>
    </source>
</evidence>
<keyword evidence="8" id="KW-0963">Cytoplasm</keyword>
<keyword evidence="10" id="KW-1185">Reference proteome</keyword>
<evidence type="ECO:0000256" key="8">
    <source>
        <dbReference type="HAMAP-Rule" id="MF_00255"/>
    </source>
</evidence>
<comment type="catalytic activity">
    <reaction evidence="7 8">
        <text>tRNA(Gly) + glycine + ATP = glycyl-tRNA(Gly) + AMP + diphosphate</text>
        <dbReference type="Rhea" id="RHEA:16013"/>
        <dbReference type="Rhea" id="RHEA-COMP:9664"/>
        <dbReference type="Rhea" id="RHEA-COMP:9683"/>
        <dbReference type="ChEBI" id="CHEBI:30616"/>
        <dbReference type="ChEBI" id="CHEBI:33019"/>
        <dbReference type="ChEBI" id="CHEBI:57305"/>
        <dbReference type="ChEBI" id="CHEBI:78442"/>
        <dbReference type="ChEBI" id="CHEBI:78522"/>
        <dbReference type="ChEBI" id="CHEBI:456215"/>
        <dbReference type="EC" id="6.1.1.14"/>
    </reaction>
</comment>
<dbReference type="GO" id="GO:0005524">
    <property type="term" value="F:ATP binding"/>
    <property type="evidence" value="ECO:0007669"/>
    <property type="project" value="UniProtKB-UniRule"/>
</dbReference>
<dbReference type="EC" id="6.1.1.14" evidence="8"/>
<dbReference type="KEGG" id="xap:XA3_10650"/>
<dbReference type="PANTHER" id="PTHR30075:SF2">
    <property type="entry name" value="GLYCINE--TRNA LIGASE, CHLOROPLASTIC_MITOCHONDRIAL 2"/>
    <property type="match status" value="1"/>
</dbReference>
<keyword evidence="4 8" id="KW-0067">ATP-binding</keyword>
<dbReference type="PRINTS" id="PR01045">
    <property type="entry name" value="TRNASYNTHGB"/>
</dbReference>
<reference evidence="9 10" key="1">
    <citation type="journal article" date="2023" name="Microbiol. Spectr.">
        <title>Symbiosis of Carpenter Bees with Uncharacterized Lactic Acid Bacteria Showing NAD Auxotrophy.</title>
        <authorList>
            <person name="Kawasaki S."/>
            <person name="Ozawa K."/>
            <person name="Mori T."/>
            <person name="Yamamoto A."/>
            <person name="Ito M."/>
            <person name="Ohkuma M."/>
            <person name="Sakamoto M."/>
            <person name="Matsutani M."/>
        </authorList>
    </citation>
    <scope>NUCLEOTIDE SEQUENCE [LARGE SCALE GENOMIC DNA]</scope>
    <source>
        <strain evidence="9 10">XA3</strain>
    </source>
</reference>
<dbReference type="SUPFAM" id="SSF109604">
    <property type="entry name" value="HD-domain/PDEase-like"/>
    <property type="match status" value="1"/>
</dbReference>
<comment type="similarity">
    <text evidence="1 8">Belongs to the class-II aminoacyl-tRNA synthetase family.</text>
</comment>
<dbReference type="PANTHER" id="PTHR30075">
    <property type="entry name" value="GLYCYL-TRNA SYNTHETASE"/>
    <property type="match status" value="1"/>
</dbReference>
<evidence type="ECO:0000256" key="6">
    <source>
        <dbReference type="ARBA" id="ARBA00023146"/>
    </source>
</evidence>
<organism evidence="9 10">
    <name type="scientific">Xylocopilactobacillus apicola</name>
    <dbReference type="NCBI Taxonomy" id="2932184"/>
    <lineage>
        <taxon>Bacteria</taxon>
        <taxon>Bacillati</taxon>
        <taxon>Bacillota</taxon>
        <taxon>Bacilli</taxon>
        <taxon>Lactobacillales</taxon>
        <taxon>Lactobacillaceae</taxon>
        <taxon>Xylocopilactobacillus</taxon>
    </lineage>
</organism>
<evidence type="ECO:0000256" key="7">
    <source>
        <dbReference type="ARBA" id="ARBA00047937"/>
    </source>
</evidence>
<dbReference type="RefSeq" id="WP_317636498.1">
    <property type="nucleotide sequence ID" value="NZ_AP026802.1"/>
</dbReference>
<dbReference type="Proteomes" id="UP001321861">
    <property type="component" value="Chromosome"/>
</dbReference>
<dbReference type="GO" id="GO:0004820">
    <property type="term" value="F:glycine-tRNA ligase activity"/>
    <property type="evidence" value="ECO:0007669"/>
    <property type="project" value="UniProtKB-UniRule"/>
</dbReference>
<evidence type="ECO:0000313" key="9">
    <source>
        <dbReference type="EMBL" id="BDR58624.1"/>
    </source>
</evidence>
<dbReference type="EMBL" id="AP026802">
    <property type="protein sequence ID" value="BDR58624.1"/>
    <property type="molecule type" value="Genomic_DNA"/>
</dbReference>
<comment type="subunit">
    <text evidence="8">Tetramer of two alpha and two beta subunits.</text>
</comment>
<dbReference type="PROSITE" id="PS50861">
    <property type="entry name" value="AA_TRNA_LIGASE_II_GLYAB"/>
    <property type="match status" value="1"/>
</dbReference>
<dbReference type="InterPro" id="IPR006194">
    <property type="entry name" value="Gly-tRNA-synth_heterodimer"/>
</dbReference>